<dbReference type="Gene3D" id="3.40.50.2000">
    <property type="entry name" value="Glycogen Phosphorylase B"/>
    <property type="match status" value="1"/>
</dbReference>
<keyword evidence="4" id="KW-0328">Glycosyltransferase</keyword>
<feature type="domain" description="Glycosyl transferase family 28 C-terminal" evidence="3">
    <location>
        <begin position="45"/>
        <end position="178"/>
    </location>
</feature>
<dbReference type="InterPro" id="IPR001173">
    <property type="entry name" value="Glyco_trans_2-like"/>
</dbReference>
<dbReference type="InterPro" id="IPR050834">
    <property type="entry name" value="Glycosyltransf_2"/>
</dbReference>
<reference evidence="5" key="1">
    <citation type="journal article" date="2019" name="Int. J. Syst. Evol. Microbiol.">
        <title>The Global Catalogue of Microorganisms (GCM) 10K type strain sequencing project: providing services to taxonomists for standard genome sequencing and annotation.</title>
        <authorList>
            <consortium name="The Broad Institute Genomics Platform"/>
            <consortium name="The Broad Institute Genome Sequencing Center for Infectious Disease"/>
            <person name="Wu L."/>
            <person name="Ma J."/>
        </authorList>
    </citation>
    <scope>NUCLEOTIDE SEQUENCE [LARGE SCALE GENOMIC DNA]</scope>
    <source>
        <strain evidence="5">XZYJ18</strain>
    </source>
</reference>
<name>A0ABV9DUY5_9ACTN</name>
<organism evidence="4 5">
    <name type="scientific">Nocardiopsis mangrovi</name>
    <dbReference type="NCBI Taxonomy" id="1179818"/>
    <lineage>
        <taxon>Bacteria</taxon>
        <taxon>Bacillati</taxon>
        <taxon>Actinomycetota</taxon>
        <taxon>Actinomycetes</taxon>
        <taxon>Streptosporangiales</taxon>
        <taxon>Nocardiopsidaceae</taxon>
        <taxon>Nocardiopsis</taxon>
    </lineage>
</organism>
<dbReference type="RefSeq" id="WP_378572746.1">
    <property type="nucleotide sequence ID" value="NZ_JBHSFQ010000006.1"/>
</dbReference>
<comment type="caution">
    <text evidence="4">The sequence shown here is derived from an EMBL/GenBank/DDBJ whole genome shotgun (WGS) entry which is preliminary data.</text>
</comment>
<dbReference type="PANTHER" id="PTHR43685">
    <property type="entry name" value="GLYCOSYLTRANSFERASE"/>
    <property type="match status" value="1"/>
</dbReference>
<dbReference type="Gene3D" id="3.90.550.10">
    <property type="entry name" value="Spore Coat Polysaccharide Biosynthesis Protein SpsA, Chain A"/>
    <property type="match status" value="1"/>
</dbReference>
<dbReference type="PANTHER" id="PTHR43685:SF2">
    <property type="entry name" value="GLYCOSYLTRANSFERASE 2-LIKE DOMAIN-CONTAINING PROTEIN"/>
    <property type="match status" value="1"/>
</dbReference>
<dbReference type="EMBL" id="JBHSFQ010000006">
    <property type="protein sequence ID" value="MFC4561966.1"/>
    <property type="molecule type" value="Genomic_DNA"/>
</dbReference>
<proteinExistence type="predicted"/>
<protein>
    <submittedName>
        <fullName evidence="4">Glycosyltransferase</fullName>
        <ecNumber evidence="4">2.4.-.-</ecNumber>
    </submittedName>
</protein>
<dbReference type="InterPro" id="IPR029044">
    <property type="entry name" value="Nucleotide-diphossugar_trans"/>
</dbReference>
<sequence>MTDTPDPSTRSGDADRSGQKHTAEPADEANRACVDTEGTDPRPLVLVTVGTDHHPFTRLVNWADAYAADHPDVRVLVQHGASAAPVSAEGEAFLDGARLHAAMATAAAVVTHGGPATVTEARRLGHLPITVARDPELGEHVDDHQIRFVARLDASERVLSCASHQQFTAALDKALDHPGEFRLDAEAEDGADAVAREAGRLIDLLAPQPVADRPIPPPAPLPFGERWPDVTVVIPTRDRPELLRRTLRSIAAQEYQGTITSLVVYDNDRPDHSVAHDTGDRPVRVMGNTLSPGLAGARNTGILAATSELVAFCDDDDTWLPAKLRAQVEVMRAEPETEMVCCGIHVAYDRTEVRRVLKRTSVTFADLLRSRLTELHPSTFLIRRSALVDGCGPVSEEIPGSYGEDYELLLRMARRAPIRNIPEAEVRVLWHRQSYFTGRWQTISTALRWLLDSYPEFRLIPRGHARVAGQIAFAEAAAGRRRAALEWSITTIRARPTEARAYLALAVTCGLPAGLVTRTLHRRGRGI</sequence>
<dbReference type="CDD" id="cd00761">
    <property type="entry name" value="Glyco_tranf_GTA_type"/>
    <property type="match status" value="1"/>
</dbReference>
<keyword evidence="4" id="KW-0808">Transferase</keyword>
<evidence type="ECO:0000259" key="3">
    <source>
        <dbReference type="Pfam" id="PF04101"/>
    </source>
</evidence>
<dbReference type="Pfam" id="PF04101">
    <property type="entry name" value="Glyco_tran_28_C"/>
    <property type="match status" value="1"/>
</dbReference>
<feature type="compositionally biased region" description="Basic and acidic residues" evidence="1">
    <location>
        <begin position="12"/>
        <end position="30"/>
    </location>
</feature>
<evidence type="ECO:0000259" key="2">
    <source>
        <dbReference type="Pfam" id="PF00535"/>
    </source>
</evidence>
<dbReference type="InterPro" id="IPR007235">
    <property type="entry name" value="Glyco_trans_28_C"/>
</dbReference>
<evidence type="ECO:0000313" key="4">
    <source>
        <dbReference type="EMBL" id="MFC4561966.1"/>
    </source>
</evidence>
<evidence type="ECO:0000313" key="5">
    <source>
        <dbReference type="Proteomes" id="UP001595923"/>
    </source>
</evidence>
<feature type="domain" description="Glycosyltransferase 2-like" evidence="2">
    <location>
        <begin position="231"/>
        <end position="387"/>
    </location>
</feature>
<dbReference type="EC" id="2.4.-.-" evidence="4"/>
<dbReference type="SUPFAM" id="SSF53756">
    <property type="entry name" value="UDP-Glycosyltransferase/glycogen phosphorylase"/>
    <property type="match status" value="1"/>
</dbReference>
<dbReference type="SUPFAM" id="SSF53448">
    <property type="entry name" value="Nucleotide-diphospho-sugar transferases"/>
    <property type="match status" value="1"/>
</dbReference>
<feature type="region of interest" description="Disordered" evidence="1">
    <location>
        <begin position="1"/>
        <end position="41"/>
    </location>
</feature>
<gene>
    <name evidence="4" type="ORF">ACFO4E_08875</name>
</gene>
<dbReference type="Proteomes" id="UP001595923">
    <property type="component" value="Unassembled WGS sequence"/>
</dbReference>
<feature type="compositionally biased region" description="Polar residues" evidence="1">
    <location>
        <begin position="1"/>
        <end position="11"/>
    </location>
</feature>
<accession>A0ABV9DUY5</accession>
<dbReference type="GO" id="GO:0016757">
    <property type="term" value="F:glycosyltransferase activity"/>
    <property type="evidence" value="ECO:0007669"/>
    <property type="project" value="UniProtKB-KW"/>
</dbReference>
<dbReference type="Pfam" id="PF00535">
    <property type="entry name" value="Glycos_transf_2"/>
    <property type="match status" value="1"/>
</dbReference>
<keyword evidence="5" id="KW-1185">Reference proteome</keyword>
<evidence type="ECO:0000256" key="1">
    <source>
        <dbReference type="SAM" id="MobiDB-lite"/>
    </source>
</evidence>